<dbReference type="InterPro" id="IPR007372">
    <property type="entry name" value="Lipid/polyisoprenoid-bd_YceI"/>
</dbReference>
<name>A0AB39VY98_9FLAO</name>
<dbReference type="Gene3D" id="2.40.128.110">
    <property type="entry name" value="Lipid/polyisoprenoid-binding, YceI-like"/>
    <property type="match status" value="1"/>
</dbReference>
<proteinExistence type="predicted"/>
<dbReference type="SUPFAM" id="SSF101874">
    <property type="entry name" value="YceI-like"/>
    <property type="match status" value="1"/>
</dbReference>
<feature type="domain" description="Lipid/polyisoprenoid-binding YceI-like" evidence="1">
    <location>
        <begin position="27"/>
        <end position="188"/>
    </location>
</feature>
<dbReference type="Pfam" id="PF04264">
    <property type="entry name" value="YceI"/>
    <property type="match status" value="1"/>
</dbReference>
<dbReference type="SMART" id="SM00867">
    <property type="entry name" value="YceI"/>
    <property type="match status" value="1"/>
</dbReference>
<accession>A0AB39VY98</accession>
<dbReference type="InterPro" id="IPR036761">
    <property type="entry name" value="TTHA0802/YceI-like_sf"/>
</dbReference>
<dbReference type="EMBL" id="CP165625">
    <property type="protein sequence ID" value="XDU94533.1"/>
    <property type="molecule type" value="Genomic_DNA"/>
</dbReference>
<dbReference type="RefSeq" id="WP_369752530.1">
    <property type="nucleotide sequence ID" value="NZ_CP165625.1"/>
</dbReference>
<evidence type="ECO:0000259" key="1">
    <source>
        <dbReference type="SMART" id="SM00867"/>
    </source>
</evidence>
<gene>
    <name evidence="2" type="ORF">AB3G34_11610</name>
</gene>
<protein>
    <submittedName>
        <fullName evidence="2">YceI family protein</fullName>
    </submittedName>
</protein>
<reference evidence="2" key="1">
    <citation type="submission" date="2024-07" db="EMBL/GenBank/DDBJ databases">
        <authorList>
            <person name="Biller S.J."/>
        </authorList>
    </citation>
    <scope>NUCLEOTIDE SEQUENCE</scope>
    <source>
        <strain evidence="2">WC2409</strain>
    </source>
</reference>
<dbReference type="AlphaFoldDB" id="A0AB39VY98"/>
<organism evidence="2">
    <name type="scientific">Flavobacterium sp. WC2409</name>
    <dbReference type="NCBI Taxonomy" id="3234139"/>
    <lineage>
        <taxon>Bacteria</taxon>
        <taxon>Pseudomonadati</taxon>
        <taxon>Bacteroidota</taxon>
        <taxon>Flavobacteriia</taxon>
        <taxon>Flavobacteriales</taxon>
        <taxon>Flavobacteriaceae</taxon>
        <taxon>Flavobacterium</taxon>
    </lineage>
</organism>
<sequence>MKSTTLKSAFLAITLLGIIWSSNAQKNYELNKKQTFSVLGTSTLHDWEMETSTATGTANITITNSKLEAINGITINLKSESIKSGKGAMDKIAYKTLNTNKFKTIKYVLKTAEKVNETTWELIGTFSIAGVSKEFKTQVQTTISNGSVTIQGSNKITFDEFGMTPPTALFGTIKTGKELILKFNINFN</sequence>
<evidence type="ECO:0000313" key="2">
    <source>
        <dbReference type="EMBL" id="XDU94533.1"/>
    </source>
</evidence>